<dbReference type="NCBIfam" id="NF040941">
    <property type="entry name" value="GGGWT_bact"/>
    <property type="match status" value="1"/>
</dbReference>
<accession>A0A6J8AUQ2</accession>
<dbReference type="OrthoDB" id="7725475at2759"/>
<dbReference type="AlphaFoldDB" id="A0A6J8AUQ2"/>
<dbReference type="InterPro" id="IPR036056">
    <property type="entry name" value="Fibrinogen-like_C"/>
</dbReference>
<organism evidence="2 3">
    <name type="scientific">Mytilus coruscus</name>
    <name type="common">Sea mussel</name>
    <dbReference type="NCBI Taxonomy" id="42192"/>
    <lineage>
        <taxon>Eukaryota</taxon>
        <taxon>Metazoa</taxon>
        <taxon>Spiralia</taxon>
        <taxon>Lophotrochozoa</taxon>
        <taxon>Mollusca</taxon>
        <taxon>Bivalvia</taxon>
        <taxon>Autobranchia</taxon>
        <taxon>Pteriomorphia</taxon>
        <taxon>Mytilida</taxon>
        <taxon>Mytiloidea</taxon>
        <taxon>Mytilidae</taxon>
        <taxon>Mytilinae</taxon>
        <taxon>Mytilus</taxon>
    </lineage>
</organism>
<dbReference type="SMART" id="SM00186">
    <property type="entry name" value="FBG"/>
    <property type="match status" value="1"/>
</dbReference>
<dbReference type="InterPro" id="IPR014716">
    <property type="entry name" value="Fibrinogen_a/b/g_C_1"/>
</dbReference>
<proteinExistence type="predicted"/>
<keyword evidence="3" id="KW-1185">Reference proteome</keyword>
<reference evidence="2 3" key="1">
    <citation type="submission" date="2020-06" db="EMBL/GenBank/DDBJ databases">
        <authorList>
            <person name="Li R."/>
            <person name="Bekaert M."/>
        </authorList>
    </citation>
    <scope>NUCLEOTIDE SEQUENCE [LARGE SCALE GENOMIC DNA]</scope>
    <source>
        <strain evidence="3">wild</strain>
    </source>
</reference>
<dbReference type="InterPro" id="IPR050373">
    <property type="entry name" value="Fibrinogen_C-term_domain"/>
</dbReference>
<dbReference type="Gene3D" id="3.90.215.10">
    <property type="entry name" value="Gamma Fibrinogen, chain A, domain 1"/>
    <property type="match status" value="1"/>
</dbReference>
<dbReference type="CDD" id="cd00087">
    <property type="entry name" value="FReD"/>
    <property type="match status" value="1"/>
</dbReference>
<evidence type="ECO:0000259" key="1">
    <source>
        <dbReference type="PROSITE" id="PS51406"/>
    </source>
</evidence>
<dbReference type="SUPFAM" id="SSF56496">
    <property type="entry name" value="Fibrinogen C-terminal domain-like"/>
    <property type="match status" value="1"/>
</dbReference>
<evidence type="ECO:0000313" key="2">
    <source>
        <dbReference type="EMBL" id="CAC5374238.1"/>
    </source>
</evidence>
<evidence type="ECO:0000313" key="3">
    <source>
        <dbReference type="Proteomes" id="UP000507470"/>
    </source>
</evidence>
<feature type="domain" description="Fibrinogen C-terminal" evidence="1">
    <location>
        <begin position="1"/>
        <end position="217"/>
    </location>
</feature>
<dbReference type="Proteomes" id="UP000507470">
    <property type="component" value="Unassembled WGS sequence"/>
</dbReference>
<gene>
    <name evidence="2" type="ORF">MCOR_11700</name>
</gene>
<sequence length="219" mass="24677">MEHVKDCNDVTQTMRQSGVYHIYPGGDPGYKVYCDMDTDGGGWTVFQYRSGGLVNFHNKLWEDCKNGFGDISAEHWLGNERVHQLTGLGNTVLRIYLEDWVGNSRYAVFSNFSVGDEDSNYTLSYGAYSGTAGNSLANNVQFTTDDRDNDGYINNCAHNTTYGGPWWYRYDCGYSDLNGEYIKGGIGLNSGSGVIWNGWKEFTYSLKVSKMMIRKILNK</sequence>
<dbReference type="EMBL" id="CACVKT020001996">
    <property type="protein sequence ID" value="CAC5374238.1"/>
    <property type="molecule type" value="Genomic_DNA"/>
</dbReference>
<dbReference type="PANTHER" id="PTHR19143">
    <property type="entry name" value="FIBRINOGEN/TENASCIN/ANGIOPOEITIN"/>
    <property type="match status" value="1"/>
</dbReference>
<name>A0A6J8AUQ2_MYTCO</name>
<dbReference type="GO" id="GO:0005615">
    <property type="term" value="C:extracellular space"/>
    <property type="evidence" value="ECO:0007669"/>
    <property type="project" value="TreeGrafter"/>
</dbReference>
<protein>
    <recommendedName>
        <fullName evidence="1">Fibrinogen C-terminal domain-containing protein</fullName>
    </recommendedName>
</protein>
<dbReference type="PROSITE" id="PS51406">
    <property type="entry name" value="FIBRINOGEN_C_2"/>
    <property type="match status" value="1"/>
</dbReference>
<dbReference type="Pfam" id="PF00147">
    <property type="entry name" value="Fibrinogen_C"/>
    <property type="match status" value="1"/>
</dbReference>
<dbReference type="InterPro" id="IPR002181">
    <property type="entry name" value="Fibrinogen_a/b/g_C_dom"/>
</dbReference>